<reference evidence="1" key="1">
    <citation type="journal article" date="2021" name="Mol. Ecol. Resour.">
        <title>Apolygus lucorum genome provides insights into omnivorousness and mesophyll feeding.</title>
        <authorList>
            <person name="Liu Y."/>
            <person name="Liu H."/>
            <person name="Wang H."/>
            <person name="Huang T."/>
            <person name="Liu B."/>
            <person name="Yang B."/>
            <person name="Yin L."/>
            <person name="Li B."/>
            <person name="Zhang Y."/>
            <person name="Zhang S."/>
            <person name="Jiang F."/>
            <person name="Zhang X."/>
            <person name="Ren Y."/>
            <person name="Wang B."/>
            <person name="Wang S."/>
            <person name="Lu Y."/>
            <person name="Wu K."/>
            <person name="Fan W."/>
            <person name="Wang G."/>
        </authorList>
    </citation>
    <scope>NUCLEOTIDE SEQUENCE</scope>
    <source>
        <strain evidence="1">12Hb</strain>
    </source>
</reference>
<evidence type="ECO:0000313" key="2">
    <source>
        <dbReference type="Proteomes" id="UP000466442"/>
    </source>
</evidence>
<organism evidence="1 2">
    <name type="scientific">Apolygus lucorum</name>
    <name type="common">Small green plant bug</name>
    <name type="synonym">Lygocoris lucorum</name>
    <dbReference type="NCBI Taxonomy" id="248454"/>
    <lineage>
        <taxon>Eukaryota</taxon>
        <taxon>Metazoa</taxon>
        <taxon>Ecdysozoa</taxon>
        <taxon>Arthropoda</taxon>
        <taxon>Hexapoda</taxon>
        <taxon>Insecta</taxon>
        <taxon>Pterygota</taxon>
        <taxon>Neoptera</taxon>
        <taxon>Paraneoptera</taxon>
        <taxon>Hemiptera</taxon>
        <taxon>Heteroptera</taxon>
        <taxon>Panheteroptera</taxon>
        <taxon>Cimicomorpha</taxon>
        <taxon>Miridae</taxon>
        <taxon>Mirini</taxon>
        <taxon>Apolygus</taxon>
    </lineage>
</organism>
<protein>
    <submittedName>
        <fullName evidence="1">Uncharacterized protein</fullName>
    </submittedName>
</protein>
<accession>A0A8S9XD67</accession>
<gene>
    <name evidence="1" type="ORF">GE061_017470</name>
</gene>
<comment type="caution">
    <text evidence="1">The sequence shown here is derived from an EMBL/GenBank/DDBJ whole genome shotgun (WGS) entry which is preliminary data.</text>
</comment>
<dbReference type="Proteomes" id="UP000466442">
    <property type="component" value="Unassembled WGS sequence"/>
</dbReference>
<proteinExistence type="predicted"/>
<dbReference type="EMBL" id="WIXP02000008">
    <property type="protein sequence ID" value="KAF6206241.1"/>
    <property type="molecule type" value="Genomic_DNA"/>
</dbReference>
<sequence length="71" mass="8174">MQLPRLLRDGDREAIMCSSSCELRRHSRLPRSSQCVSPAMGPHSTLLDRLRIFFIQRPSSEEPQKNRLPGQ</sequence>
<name>A0A8S9XD67_APOLU</name>
<evidence type="ECO:0000313" key="1">
    <source>
        <dbReference type="EMBL" id="KAF6206241.1"/>
    </source>
</evidence>
<dbReference type="AlphaFoldDB" id="A0A8S9XD67"/>
<keyword evidence="2" id="KW-1185">Reference proteome</keyword>